<proteinExistence type="predicted"/>
<comment type="caution">
    <text evidence="2">The sequence shown here is derived from an EMBL/GenBank/DDBJ whole genome shotgun (WGS) entry which is preliminary data.</text>
</comment>
<organism evidence="2 3">
    <name type="scientific">Dryococelus australis</name>
    <dbReference type="NCBI Taxonomy" id="614101"/>
    <lineage>
        <taxon>Eukaryota</taxon>
        <taxon>Metazoa</taxon>
        <taxon>Ecdysozoa</taxon>
        <taxon>Arthropoda</taxon>
        <taxon>Hexapoda</taxon>
        <taxon>Insecta</taxon>
        <taxon>Pterygota</taxon>
        <taxon>Neoptera</taxon>
        <taxon>Polyneoptera</taxon>
        <taxon>Phasmatodea</taxon>
        <taxon>Verophasmatodea</taxon>
        <taxon>Anareolatae</taxon>
        <taxon>Phasmatidae</taxon>
        <taxon>Eurycanthinae</taxon>
        <taxon>Dryococelus</taxon>
    </lineage>
</organism>
<dbReference type="EMBL" id="JARBHB010000002">
    <property type="protein sequence ID" value="KAJ8894526.1"/>
    <property type="molecule type" value="Genomic_DNA"/>
</dbReference>
<evidence type="ECO:0000256" key="1">
    <source>
        <dbReference type="SAM" id="MobiDB-lite"/>
    </source>
</evidence>
<evidence type="ECO:0000313" key="2">
    <source>
        <dbReference type="EMBL" id="KAJ8894526.1"/>
    </source>
</evidence>
<reference evidence="2 3" key="1">
    <citation type="submission" date="2023-02" db="EMBL/GenBank/DDBJ databases">
        <title>LHISI_Scaffold_Assembly.</title>
        <authorList>
            <person name="Stuart O.P."/>
            <person name="Cleave R."/>
            <person name="Magrath M.J.L."/>
            <person name="Mikheyev A.S."/>
        </authorList>
    </citation>
    <scope>NUCLEOTIDE SEQUENCE [LARGE SCALE GENOMIC DNA]</scope>
    <source>
        <strain evidence="2">Daus_M_001</strain>
        <tissue evidence="2">Leg muscle</tissue>
    </source>
</reference>
<gene>
    <name evidence="2" type="ORF">PR048_007183</name>
</gene>
<evidence type="ECO:0000313" key="3">
    <source>
        <dbReference type="Proteomes" id="UP001159363"/>
    </source>
</evidence>
<name>A0ABQ9ID28_9NEOP</name>
<feature type="compositionally biased region" description="Basic and acidic residues" evidence="1">
    <location>
        <begin position="355"/>
        <end position="364"/>
    </location>
</feature>
<protein>
    <submittedName>
        <fullName evidence="2">Uncharacterized protein</fullName>
    </submittedName>
</protein>
<dbReference type="Proteomes" id="UP001159363">
    <property type="component" value="Chromosome 2"/>
</dbReference>
<keyword evidence="3" id="KW-1185">Reference proteome</keyword>
<sequence>MSAYTRKKAKPKYRNRIRDTHKIPYDRVKRCRGRKINAKASERVNLDPECAPVPKTYLRRRTRLRLGEEGGKINGKHALNPPGVHKLATSDVAQACSHIIHSVRARQRDMQFILFLGAGSPDFLMRESCQTMSLIGTFSLGSPVSPDPQFRRCPILTSIALIGSEDSAVKSRPNPFAHSLLFLTMTLSLRVFSATSRSSPSLHFGAAPYSPRFTLIGSQDTDVKSRANLPSSPPTPVETVSIRISDEISTGAQKLYEQPGISIIREVGRAGNREAWRGGALLIGGEHEELRLLASAEEKRGCVIGIPGGCSTRRLSTPRVGNAEEKGVVRAVKRAKEDLRGKARPRQMLKGSKTSKSDLERSRT</sequence>
<feature type="region of interest" description="Disordered" evidence="1">
    <location>
        <begin position="334"/>
        <end position="364"/>
    </location>
</feature>
<accession>A0ABQ9ID28</accession>